<feature type="compositionally biased region" description="Polar residues" evidence="12">
    <location>
        <begin position="222"/>
        <end position="233"/>
    </location>
</feature>
<dbReference type="EMBL" id="LT615367">
    <property type="protein sequence ID" value="SLM62252.1"/>
    <property type="molecule type" value="Genomic_DNA"/>
</dbReference>
<evidence type="ECO:0000256" key="12">
    <source>
        <dbReference type="SAM" id="MobiDB-lite"/>
    </source>
</evidence>
<accession>A0A375A813</accession>
<dbReference type="InterPro" id="IPR010055">
    <property type="entry name" value="T2SS_protein-GspJ"/>
</dbReference>
<keyword evidence="11" id="KW-0472">Membrane</keyword>
<dbReference type="GO" id="GO:0015628">
    <property type="term" value="P:protein secretion by the type II secretion system"/>
    <property type="evidence" value="ECO:0007669"/>
    <property type="project" value="InterPro"/>
</dbReference>
<sequence length="247" mass="27324">MRRSVYGFTLLEVMLALAIFAALSLAASQVMNGVMRNDEASARKEARLSELQRAFSLIERDFSQIVPRRSQGYELGFYAERYQLGSTDWAVSFIRNGWLNPLGILPRSELQRVGYRLRGDVLERLFHDSSEPLSTQEAAVRPLLTNVSGFVLRFFGKDGWQDKWDDATALPQGIAVVVTLRDYGEITRIFIVTPRYLPAQAKGPANGNTNNEDNKEGGEQTPADNTDTSSSDEPSAPVADDNSGGDS</sequence>
<dbReference type="GO" id="GO:0015627">
    <property type="term" value="C:type II protein secretion system complex"/>
    <property type="evidence" value="ECO:0007669"/>
    <property type="project" value="InterPro"/>
</dbReference>
<evidence type="ECO:0000256" key="5">
    <source>
        <dbReference type="ARBA" id="ARBA00022475"/>
    </source>
</evidence>
<evidence type="ECO:0000256" key="6">
    <source>
        <dbReference type="ARBA" id="ARBA00022481"/>
    </source>
</evidence>
<comment type="similarity">
    <text evidence="2">Belongs to the GSP J family.</text>
</comment>
<evidence type="ECO:0000256" key="9">
    <source>
        <dbReference type="ARBA" id="ARBA00022927"/>
    </source>
</evidence>
<dbReference type="GO" id="GO:0005886">
    <property type="term" value="C:plasma membrane"/>
    <property type="evidence" value="ECO:0007669"/>
    <property type="project" value="UniProtKB-SubCell"/>
</dbReference>
<keyword evidence="10" id="KW-1133">Transmembrane helix</keyword>
<keyword evidence="8" id="KW-0812">Transmembrane</keyword>
<dbReference type="InterPro" id="IPR012902">
    <property type="entry name" value="N_methyl_site"/>
</dbReference>
<comment type="subcellular location">
    <subcellularLocation>
        <location evidence="1">Cell inner membrane</location>
        <topology evidence="1">Single-pass membrane protein</topology>
    </subcellularLocation>
</comment>
<protein>
    <recommendedName>
        <fullName evidence="3">Type II secretion system protein J</fullName>
    </recommendedName>
</protein>
<evidence type="ECO:0000256" key="8">
    <source>
        <dbReference type="ARBA" id="ARBA00022692"/>
    </source>
</evidence>
<dbReference type="Gene3D" id="2.10.70.20">
    <property type="entry name" value="gspk-gspi-gspj complex like domains"/>
    <property type="match status" value="1"/>
</dbReference>
<evidence type="ECO:0000256" key="3">
    <source>
        <dbReference type="ARBA" id="ARBA00021539"/>
    </source>
</evidence>
<dbReference type="Pfam" id="PF07963">
    <property type="entry name" value="N_methyl"/>
    <property type="match status" value="1"/>
</dbReference>
<dbReference type="PANTHER" id="PTHR39583">
    <property type="entry name" value="TYPE II SECRETION SYSTEM PROTEIN J-RELATED"/>
    <property type="match status" value="1"/>
</dbReference>
<evidence type="ECO:0000256" key="4">
    <source>
        <dbReference type="ARBA" id="ARBA00022448"/>
    </source>
</evidence>
<dbReference type="Pfam" id="PF11612">
    <property type="entry name" value="T2SSJ"/>
    <property type="match status" value="1"/>
</dbReference>
<dbReference type="NCBIfam" id="TIGR02532">
    <property type="entry name" value="IV_pilin_GFxxxE"/>
    <property type="match status" value="1"/>
</dbReference>
<name>A0A375A813_9GAMM</name>
<dbReference type="Proteomes" id="UP000294820">
    <property type="component" value="Chromosome 1"/>
</dbReference>
<evidence type="ECO:0000313" key="14">
    <source>
        <dbReference type="Proteomes" id="UP000294820"/>
    </source>
</evidence>
<keyword evidence="4" id="KW-0813">Transport</keyword>
<dbReference type="InterPro" id="IPR045584">
    <property type="entry name" value="Pilin-like"/>
</dbReference>
<evidence type="ECO:0000256" key="1">
    <source>
        <dbReference type="ARBA" id="ARBA00004377"/>
    </source>
</evidence>
<evidence type="ECO:0000256" key="7">
    <source>
        <dbReference type="ARBA" id="ARBA00022519"/>
    </source>
</evidence>
<evidence type="ECO:0000256" key="2">
    <source>
        <dbReference type="ARBA" id="ARBA00011084"/>
    </source>
</evidence>
<keyword evidence="6" id="KW-0488">Methylation</keyword>
<evidence type="ECO:0000313" key="13">
    <source>
        <dbReference type="EMBL" id="SLM62252.1"/>
    </source>
</evidence>
<evidence type="ECO:0000256" key="11">
    <source>
        <dbReference type="ARBA" id="ARBA00023136"/>
    </source>
</evidence>
<dbReference type="PANTHER" id="PTHR39583:SF2">
    <property type="entry name" value="TYPE II SECRETION SYSTEM PROTEIN J"/>
    <property type="match status" value="1"/>
</dbReference>
<dbReference type="RefSeq" id="WP_074384649.1">
    <property type="nucleotide sequence ID" value="NZ_LT615367.1"/>
</dbReference>
<dbReference type="SUPFAM" id="SSF54523">
    <property type="entry name" value="Pili subunits"/>
    <property type="match status" value="1"/>
</dbReference>
<organism evidence="13 14">
    <name type="scientific">Dickeya aquatica</name>
    <dbReference type="NCBI Taxonomy" id="1401087"/>
    <lineage>
        <taxon>Bacteria</taxon>
        <taxon>Pseudomonadati</taxon>
        <taxon>Pseudomonadota</taxon>
        <taxon>Gammaproteobacteria</taxon>
        <taxon>Enterobacterales</taxon>
        <taxon>Pectobacteriaceae</taxon>
        <taxon>Dickeya</taxon>
    </lineage>
</organism>
<proteinExistence type="inferred from homology"/>
<evidence type="ECO:0000256" key="10">
    <source>
        <dbReference type="ARBA" id="ARBA00022989"/>
    </source>
</evidence>
<dbReference type="InterPro" id="IPR051621">
    <property type="entry name" value="T2SS_protein_J"/>
</dbReference>
<gene>
    <name evidence="13" type="primary">outJ</name>
    <name evidence="13" type="ORF">DAQ1742_01247</name>
</gene>
<keyword evidence="9" id="KW-0653">Protein transport</keyword>
<feature type="region of interest" description="Disordered" evidence="12">
    <location>
        <begin position="200"/>
        <end position="247"/>
    </location>
</feature>
<reference evidence="13 14" key="1">
    <citation type="submission" date="2016-09" db="EMBL/GenBank/DDBJ databases">
        <authorList>
            <person name="Reverchon S."/>
            <person name="Nasser W."/>
            <person name="Leonard S."/>
            <person name="Brochier C."/>
            <person name="Duprey A."/>
        </authorList>
    </citation>
    <scope>NUCLEOTIDE SEQUENCE [LARGE SCALE GENOMIC DNA]</scope>
    <source>
        <strain evidence="13 14">174/2</strain>
    </source>
</reference>
<keyword evidence="5" id="KW-1003">Cell membrane</keyword>
<dbReference type="NCBIfam" id="TIGR01711">
    <property type="entry name" value="gspJ"/>
    <property type="match status" value="1"/>
</dbReference>
<keyword evidence="7" id="KW-0997">Cell inner membrane</keyword>
<keyword evidence="14" id="KW-1185">Reference proteome</keyword>
<dbReference type="Gene3D" id="3.10.610.10">
    <property type="entry name" value="GSPII I/J protein-like"/>
    <property type="match status" value="1"/>
</dbReference>
<dbReference type="KEGG" id="daq:DAQ1742_01247"/>
<dbReference type="AlphaFoldDB" id="A0A375A813"/>